<keyword evidence="11" id="KW-0175">Coiled coil</keyword>
<proteinExistence type="inferred from homology"/>
<evidence type="ECO:0000256" key="9">
    <source>
        <dbReference type="ARBA" id="ARBA00023136"/>
    </source>
</evidence>
<keyword evidence="8" id="KW-0653">Protein transport</keyword>
<dbReference type="EMBL" id="SRMF01000001">
    <property type="protein sequence ID" value="TGG95975.1"/>
    <property type="molecule type" value="Genomic_DNA"/>
</dbReference>
<dbReference type="GO" id="GO:0006935">
    <property type="term" value="P:chemotaxis"/>
    <property type="evidence" value="ECO:0007669"/>
    <property type="project" value="UniProtKB-KW"/>
</dbReference>
<dbReference type="GO" id="GO:0015031">
    <property type="term" value="P:protein transport"/>
    <property type="evidence" value="ECO:0007669"/>
    <property type="project" value="UniProtKB-KW"/>
</dbReference>
<evidence type="ECO:0000256" key="10">
    <source>
        <dbReference type="ARBA" id="ARBA00023225"/>
    </source>
</evidence>
<evidence type="ECO:0000256" key="1">
    <source>
        <dbReference type="ARBA" id="ARBA00004413"/>
    </source>
</evidence>
<keyword evidence="5" id="KW-1003">Cell membrane</keyword>
<comment type="caution">
    <text evidence="12">The sequence shown here is derived from an EMBL/GenBank/DDBJ whole genome shotgun (WGS) entry which is preliminary data.</text>
</comment>
<name>A0A4Z0WL60_9GAMM</name>
<evidence type="ECO:0000256" key="5">
    <source>
        <dbReference type="ARBA" id="ARBA00022475"/>
    </source>
</evidence>
<dbReference type="GO" id="GO:0009288">
    <property type="term" value="C:bacterial-type flagellum"/>
    <property type="evidence" value="ECO:0007669"/>
    <property type="project" value="InterPro"/>
</dbReference>
<keyword evidence="6" id="KW-0145">Chemotaxis</keyword>
<dbReference type="RefSeq" id="WP_135482073.1">
    <property type="nucleotide sequence ID" value="NZ_SRMF01000001.1"/>
</dbReference>
<evidence type="ECO:0000256" key="6">
    <source>
        <dbReference type="ARBA" id="ARBA00022500"/>
    </source>
</evidence>
<comment type="similarity">
    <text evidence="2">Belongs to the FliJ family.</text>
</comment>
<sequence length="150" mass="17990">MKRSERLQVVLRLYQRREDQAAEVVSRARGELDEHERQLQQLVDYQRDYHDGANTPGRGVSMAQWRRLQDYIEQLRGIIAQQERQVGLARVELERAQSVWQNAHLERRSMESAIERISKLEQLEQSRQEQKMLDELIQQQQQRQRLQGEN</sequence>
<dbReference type="OrthoDB" id="6197325at2"/>
<accession>A0A4Z0WL60</accession>
<dbReference type="PANTHER" id="PTHR38786">
    <property type="entry name" value="FLAGELLAR FLIJ PROTEIN"/>
    <property type="match status" value="1"/>
</dbReference>
<dbReference type="Pfam" id="PF02050">
    <property type="entry name" value="FliJ"/>
    <property type="match status" value="1"/>
</dbReference>
<keyword evidence="12" id="KW-0969">Cilium</keyword>
<keyword evidence="13" id="KW-1185">Reference proteome</keyword>
<dbReference type="GO" id="GO:0005886">
    <property type="term" value="C:plasma membrane"/>
    <property type="evidence" value="ECO:0007669"/>
    <property type="project" value="UniProtKB-SubCell"/>
</dbReference>
<organism evidence="12 13">
    <name type="scientific">Natronospirillum operosum</name>
    <dbReference type="NCBI Taxonomy" id="2759953"/>
    <lineage>
        <taxon>Bacteria</taxon>
        <taxon>Pseudomonadati</taxon>
        <taxon>Pseudomonadota</taxon>
        <taxon>Gammaproteobacteria</taxon>
        <taxon>Oceanospirillales</taxon>
        <taxon>Natronospirillaceae</taxon>
        <taxon>Natronospirillum</taxon>
    </lineage>
</organism>
<dbReference type="NCBIfam" id="TIGR02473">
    <property type="entry name" value="flagell_FliJ"/>
    <property type="match status" value="1"/>
</dbReference>
<dbReference type="PANTHER" id="PTHR38786:SF1">
    <property type="entry name" value="FLAGELLAR FLIJ PROTEIN"/>
    <property type="match status" value="1"/>
</dbReference>
<gene>
    <name evidence="12" type="primary">fliJ</name>
    <name evidence="12" type="ORF">E4656_06145</name>
</gene>
<keyword evidence="12" id="KW-0282">Flagellum</keyword>
<keyword evidence="12" id="KW-0966">Cell projection</keyword>
<dbReference type="GO" id="GO:0044781">
    <property type="term" value="P:bacterial-type flagellum organization"/>
    <property type="evidence" value="ECO:0007669"/>
    <property type="project" value="UniProtKB-KW"/>
</dbReference>
<dbReference type="InterPro" id="IPR053716">
    <property type="entry name" value="Flag_assembly_chemotaxis_eff"/>
</dbReference>
<evidence type="ECO:0000256" key="2">
    <source>
        <dbReference type="ARBA" id="ARBA00010004"/>
    </source>
</evidence>
<evidence type="ECO:0000256" key="8">
    <source>
        <dbReference type="ARBA" id="ARBA00022927"/>
    </source>
</evidence>
<evidence type="ECO:0000256" key="3">
    <source>
        <dbReference type="ARBA" id="ARBA00020392"/>
    </source>
</evidence>
<keyword evidence="7" id="KW-1005">Bacterial flagellum biogenesis</keyword>
<reference evidence="12 13" key="1">
    <citation type="submission" date="2019-04" db="EMBL/GenBank/DDBJ databases">
        <title>Natronospirillum operosus gen. nov., sp. nov., a haloalkaliphilic satellite isolated from decaying biomass of laboratory culture of cyanobacterium Geitlerinema sp. and proposal of Natronospirillaceae fam. nov. and Saccharospirillaceae fam. nov.</title>
        <authorList>
            <person name="Kevbrin V."/>
            <person name="Boltyanskaya Y."/>
            <person name="Koziaeva V."/>
            <person name="Grouzdev D.S."/>
            <person name="Park M."/>
            <person name="Cho J."/>
        </authorList>
    </citation>
    <scope>NUCLEOTIDE SEQUENCE [LARGE SCALE GENOMIC DNA]</scope>
    <source>
        <strain evidence="12 13">G-116</strain>
    </source>
</reference>
<dbReference type="Gene3D" id="1.10.287.1700">
    <property type="match status" value="1"/>
</dbReference>
<keyword evidence="4" id="KW-0813">Transport</keyword>
<evidence type="ECO:0000256" key="11">
    <source>
        <dbReference type="SAM" id="Coils"/>
    </source>
</evidence>
<dbReference type="GO" id="GO:0071973">
    <property type="term" value="P:bacterial-type flagellum-dependent cell motility"/>
    <property type="evidence" value="ECO:0007669"/>
    <property type="project" value="InterPro"/>
</dbReference>
<protein>
    <recommendedName>
        <fullName evidence="3">Flagellar FliJ protein</fullName>
    </recommendedName>
</protein>
<evidence type="ECO:0000256" key="7">
    <source>
        <dbReference type="ARBA" id="ARBA00022795"/>
    </source>
</evidence>
<dbReference type="InterPro" id="IPR012823">
    <property type="entry name" value="Flagell_FliJ"/>
</dbReference>
<dbReference type="AlphaFoldDB" id="A0A4Z0WL60"/>
<comment type="subcellular location">
    <subcellularLocation>
        <location evidence="1">Cell membrane</location>
        <topology evidence="1">Peripheral membrane protein</topology>
        <orientation evidence="1">Cytoplasmic side</orientation>
    </subcellularLocation>
</comment>
<feature type="coiled-coil region" evidence="11">
    <location>
        <begin position="79"/>
        <end position="149"/>
    </location>
</feature>
<dbReference type="Proteomes" id="UP000297475">
    <property type="component" value="Unassembled WGS sequence"/>
</dbReference>
<keyword evidence="9" id="KW-0472">Membrane</keyword>
<evidence type="ECO:0000313" key="12">
    <source>
        <dbReference type="EMBL" id="TGG95975.1"/>
    </source>
</evidence>
<keyword evidence="10" id="KW-1006">Bacterial flagellum protein export</keyword>
<feature type="coiled-coil region" evidence="11">
    <location>
        <begin position="18"/>
        <end position="45"/>
    </location>
</feature>
<evidence type="ECO:0000313" key="13">
    <source>
        <dbReference type="Proteomes" id="UP000297475"/>
    </source>
</evidence>
<evidence type="ECO:0000256" key="4">
    <source>
        <dbReference type="ARBA" id="ARBA00022448"/>
    </source>
</evidence>
<dbReference type="InterPro" id="IPR052570">
    <property type="entry name" value="FliJ"/>
</dbReference>